<protein>
    <submittedName>
        <fullName evidence="1">Uncharacterized protein</fullName>
    </submittedName>
</protein>
<accession>A0AAV4BG27</accession>
<evidence type="ECO:0000313" key="1">
    <source>
        <dbReference type="EMBL" id="GFO17814.1"/>
    </source>
</evidence>
<dbReference type="Proteomes" id="UP000735302">
    <property type="component" value="Unassembled WGS sequence"/>
</dbReference>
<organism evidence="1 2">
    <name type="scientific">Plakobranchus ocellatus</name>
    <dbReference type="NCBI Taxonomy" id="259542"/>
    <lineage>
        <taxon>Eukaryota</taxon>
        <taxon>Metazoa</taxon>
        <taxon>Spiralia</taxon>
        <taxon>Lophotrochozoa</taxon>
        <taxon>Mollusca</taxon>
        <taxon>Gastropoda</taxon>
        <taxon>Heterobranchia</taxon>
        <taxon>Euthyneura</taxon>
        <taxon>Panpulmonata</taxon>
        <taxon>Sacoglossa</taxon>
        <taxon>Placobranchoidea</taxon>
        <taxon>Plakobranchidae</taxon>
        <taxon>Plakobranchus</taxon>
    </lineage>
</organism>
<proteinExistence type="predicted"/>
<gene>
    <name evidence="1" type="ORF">PoB_004431900</name>
</gene>
<keyword evidence="2" id="KW-1185">Reference proteome</keyword>
<reference evidence="1 2" key="1">
    <citation type="journal article" date="2021" name="Elife">
        <title>Chloroplast acquisition without the gene transfer in kleptoplastic sea slugs, Plakobranchus ocellatus.</title>
        <authorList>
            <person name="Maeda T."/>
            <person name="Takahashi S."/>
            <person name="Yoshida T."/>
            <person name="Shimamura S."/>
            <person name="Takaki Y."/>
            <person name="Nagai Y."/>
            <person name="Toyoda A."/>
            <person name="Suzuki Y."/>
            <person name="Arimoto A."/>
            <person name="Ishii H."/>
            <person name="Satoh N."/>
            <person name="Nishiyama T."/>
            <person name="Hasebe M."/>
            <person name="Maruyama T."/>
            <person name="Minagawa J."/>
            <person name="Obokata J."/>
            <person name="Shigenobu S."/>
        </authorList>
    </citation>
    <scope>NUCLEOTIDE SEQUENCE [LARGE SCALE GENOMIC DNA]</scope>
</reference>
<name>A0AAV4BG27_9GAST</name>
<evidence type="ECO:0000313" key="2">
    <source>
        <dbReference type="Proteomes" id="UP000735302"/>
    </source>
</evidence>
<comment type="caution">
    <text evidence="1">The sequence shown here is derived from an EMBL/GenBank/DDBJ whole genome shotgun (WGS) entry which is preliminary data.</text>
</comment>
<dbReference type="EMBL" id="BLXT01004901">
    <property type="protein sequence ID" value="GFO17814.1"/>
    <property type="molecule type" value="Genomic_DNA"/>
</dbReference>
<dbReference type="AlphaFoldDB" id="A0AAV4BG27"/>
<sequence length="105" mass="12002">MPSSLIEHCPLMNVGEIAGCSGKVTWIWESDYITFCLCESPILEPEVVPKSYMLSLPSWKRPQPALGRSRTAAGGWGWGWGLVEHHSCRYKTRVKKWRRPNRGRC</sequence>